<keyword evidence="5" id="KW-1185">Reference proteome</keyword>
<evidence type="ECO:0000256" key="1">
    <source>
        <dbReference type="SAM" id="MobiDB-lite"/>
    </source>
</evidence>
<evidence type="ECO:0000313" key="4">
    <source>
        <dbReference type="EMBL" id="SOC47663.1"/>
    </source>
</evidence>
<keyword evidence="2" id="KW-0472">Membrane</keyword>
<dbReference type="InterPro" id="IPR002035">
    <property type="entry name" value="VWF_A"/>
</dbReference>
<feature type="domain" description="VWFA" evidence="3">
    <location>
        <begin position="346"/>
        <end position="542"/>
    </location>
</feature>
<dbReference type="Gene3D" id="3.40.50.410">
    <property type="entry name" value="von Willebrand factor, type A domain"/>
    <property type="match status" value="1"/>
</dbReference>
<dbReference type="PROSITE" id="PS50234">
    <property type="entry name" value="VWFA"/>
    <property type="match status" value="1"/>
</dbReference>
<evidence type="ECO:0000313" key="5">
    <source>
        <dbReference type="Proteomes" id="UP000219435"/>
    </source>
</evidence>
<keyword evidence="2" id="KW-0812">Transmembrane</keyword>
<feature type="region of interest" description="Disordered" evidence="1">
    <location>
        <begin position="293"/>
        <end position="315"/>
    </location>
</feature>
<proteinExistence type="predicted"/>
<reference evidence="5" key="1">
    <citation type="submission" date="2017-08" db="EMBL/GenBank/DDBJ databases">
        <authorList>
            <person name="Varghese N."/>
            <person name="Submissions S."/>
        </authorList>
    </citation>
    <scope>NUCLEOTIDE SEQUENCE [LARGE SCALE GENOMIC DNA]</scope>
    <source>
        <strain evidence="5">DSM 4725</strain>
    </source>
</reference>
<feature type="transmembrane region" description="Helical" evidence="2">
    <location>
        <begin position="17"/>
        <end position="38"/>
    </location>
</feature>
<name>A0A285V0T8_9ACTN</name>
<accession>A0A285V0T8</accession>
<organism evidence="4 5">
    <name type="scientific">Blastococcus aggregatus</name>
    <dbReference type="NCBI Taxonomy" id="38502"/>
    <lineage>
        <taxon>Bacteria</taxon>
        <taxon>Bacillati</taxon>
        <taxon>Actinomycetota</taxon>
        <taxon>Actinomycetes</taxon>
        <taxon>Geodermatophilales</taxon>
        <taxon>Geodermatophilaceae</taxon>
        <taxon>Blastococcus</taxon>
    </lineage>
</organism>
<gene>
    <name evidence="4" type="ORF">SAMN05660748_0951</name>
</gene>
<dbReference type="OrthoDB" id="5621159at2"/>
<dbReference type="SUPFAM" id="SSF53300">
    <property type="entry name" value="vWA-like"/>
    <property type="match status" value="1"/>
</dbReference>
<keyword evidence="2" id="KW-1133">Transmembrane helix</keyword>
<evidence type="ECO:0000259" key="3">
    <source>
        <dbReference type="PROSITE" id="PS50234"/>
    </source>
</evidence>
<dbReference type="RefSeq" id="WP_097193793.1">
    <property type="nucleotide sequence ID" value="NZ_OBQI01000001.1"/>
</dbReference>
<protein>
    <submittedName>
        <fullName evidence="4">von Willebrand factor type A domain-containing protein</fullName>
    </submittedName>
</protein>
<dbReference type="InterPro" id="IPR036465">
    <property type="entry name" value="vWFA_dom_sf"/>
</dbReference>
<dbReference type="EMBL" id="OBQI01000001">
    <property type="protein sequence ID" value="SOC47663.1"/>
    <property type="molecule type" value="Genomic_DNA"/>
</dbReference>
<sequence length="546" mass="55229">MGRHADPTAIPRRFPPLLIAAGTVVALLLVGGLAWWLLAGDDDEGCATRSTVAVTVTPELAGLTEDLLSDPEALGADGCVTAEVTAQEPLQTAGDLAALDADALPDVWVPDSSLWFPRAGDAELSPGTSMATSPIVLATSTAVVDARAWSDEAPSWGDALTGDQPVAMPDIASSGEALAALSALRSTVGDGEEGDTAVVQAVLAADRAAGGASSALESAGAGSADAPLVPVTEQAVYAARASDAASELVAVYPSGGSPSLDYPVVRVGSPTGDQSRAVDSVVAVLTSEEARTAAGEAGFRDADGTAPPAAGEESGIRAEAPESVALDPTEVQALFSRLAALAAPSRLLAVVDVSASMEAGVGSGTRATLARDAAKSALALIPGRSALGLWVFARELDGTTDWQELVPTRVLDAEIDGRTQRAILQEQADSFPSRLSPGGTGLYDTALAAVRKARVDYDPTAVNTVVIITDGTDEDDGSIGLDGLLQTLAAEADPGRPVKVIGIALGPDADLSALQRIGEATGGAAYSALDENDLQTVLFDALRQRG</sequence>
<dbReference type="Proteomes" id="UP000219435">
    <property type="component" value="Unassembled WGS sequence"/>
</dbReference>
<dbReference type="SMART" id="SM00327">
    <property type="entry name" value="VWA"/>
    <property type="match status" value="1"/>
</dbReference>
<dbReference type="SUPFAM" id="SSF53850">
    <property type="entry name" value="Periplasmic binding protein-like II"/>
    <property type="match status" value="1"/>
</dbReference>
<dbReference type="AlphaFoldDB" id="A0A285V0T8"/>
<evidence type="ECO:0000256" key="2">
    <source>
        <dbReference type="SAM" id="Phobius"/>
    </source>
</evidence>